<feature type="domain" description="DUF4143" evidence="2">
    <location>
        <begin position="207"/>
        <end position="355"/>
    </location>
</feature>
<dbReference type="EMBL" id="CP002631">
    <property type="protein sequence ID" value="AEB13179.1"/>
    <property type="molecule type" value="Genomic_DNA"/>
</dbReference>
<dbReference type="HOGENOM" id="CLU_041527_1_1_12"/>
<dbReference type="SUPFAM" id="SSF52540">
    <property type="entry name" value="P-loop containing nucleoside triphosphate hydrolases"/>
    <property type="match status" value="1"/>
</dbReference>
<sequence length="405" mass="47107">MKMPENQLFLRKEYLEELKKYKDIPLVKILSGIRRCGKSSILSLYKNLLQKSGIEENQIISISYSDMDFSAVETANEMYQDILQKIPKDKKCYLLLDEVQIIDGWEKVINSLLENKNVDIYVTGSNSKLLSSEISTYLSGRYVLIHVLPLSFSEFLEFKNITSKDKIDDAFDNFLRFGGFPLIAKNNFDEKTCYQIVEGIYLSVVDHDIAIRHTISNKELFDRIVKFVFENLGKNFSANSIVKFLKSQNRSANVESVYNYLEYLQKAFIIYKCSRYDIQGKSILKTQEKYYLADSSLKYCILGYNPKSVASMLENIVYLELLRRKYNVYIGKDGNKEIDFVAIKNNEKIYIQVCRSLPDNDEREIGNLREIKDNFPKYVLTSNKMDVGTIDGIKIMLLSDWLLQY</sequence>
<evidence type="ECO:0000259" key="2">
    <source>
        <dbReference type="Pfam" id="PF13635"/>
    </source>
</evidence>
<dbReference type="InterPro" id="IPR025420">
    <property type="entry name" value="DUF4143"/>
</dbReference>
<dbReference type="GeneID" id="302997456"/>
<dbReference type="InterPro" id="IPR027417">
    <property type="entry name" value="P-loop_NTPase"/>
</dbReference>
<dbReference type="Pfam" id="PF13173">
    <property type="entry name" value="AAA_14"/>
    <property type="match status" value="1"/>
</dbReference>
<dbReference type="RefSeq" id="WP_013700490.1">
    <property type="nucleotide sequence ID" value="NC_015385.1"/>
</dbReference>
<protein>
    <submittedName>
        <fullName evidence="3">ATPase</fullName>
    </submittedName>
</protein>
<reference evidence="4" key="2">
    <citation type="submission" date="2011-04" db="EMBL/GenBank/DDBJ databases">
        <title>The complete genome of chromosome of Treponema succinifaciens DSM 2489.</title>
        <authorList>
            <person name="Lucas S."/>
            <person name="Copeland A."/>
            <person name="Lapidus A."/>
            <person name="Bruce D."/>
            <person name="Goodwin L."/>
            <person name="Pitluck S."/>
            <person name="Peters L."/>
            <person name="Kyrpides N."/>
            <person name="Mavromatis K."/>
            <person name="Ivanova N."/>
            <person name="Ovchinnikova G."/>
            <person name="Teshima H."/>
            <person name="Detter J.C."/>
            <person name="Tapia R."/>
            <person name="Han C."/>
            <person name="Land M."/>
            <person name="Hauser L."/>
            <person name="Markowitz V."/>
            <person name="Cheng J.-F."/>
            <person name="Hugenholtz P."/>
            <person name="Woyke T."/>
            <person name="Wu D."/>
            <person name="Gronow S."/>
            <person name="Wellnitz S."/>
            <person name="Brambilla E."/>
            <person name="Klenk H.-P."/>
            <person name="Eisen J.A."/>
        </authorList>
    </citation>
    <scope>NUCLEOTIDE SEQUENCE [LARGE SCALE GENOMIC DNA]</scope>
    <source>
        <strain evidence="4">ATCC 33096 / DSM 2489 / 6091</strain>
    </source>
</reference>
<dbReference type="Pfam" id="PF13635">
    <property type="entry name" value="DUF4143"/>
    <property type="match status" value="1"/>
</dbReference>
<name>F2NWY0_TRES6</name>
<reference evidence="3 4" key="1">
    <citation type="journal article" date="2011" name="Stand. Genomic Sci.">
        <title>Complete genome sequence of Treponema succinifaciens type strain (6091).</title>
        <authorList>
            <person name="Han C."/>
            <person name="Gronow S."/>
            <person name="Teshima H."/>
            <person name="Lapidus A."/>
            <person name="Nolan M."/>
            <person name="Lucas S."/>
            <person name="Hammon N."/>
            <person name="Deshpande S."/>
            <person name="Cheng J.F."/>
            <person name="Zeytun A."/>
            <person name="Tapia R."/>
            <person name="Goodwin L."/>
            <person name="Pitluck S."/>
            <person name="Liolios K."/>
            <person name="Pagani I."/>
            <person name="Ivanova N."/>
            <person name="Mavromatis K."/>
            <person name="Mikhailova N."/>
            <person name="Huntemann M."/>
            <person name="Pati A."/>
            <person name="Chen A."/>
            <person name="Palaniappan K."/>
            <person name="Land M."/>
            <person name="Hauser L."/>
            <person name="Brambilla E.M."/>
            <person name="Rohde M."/>
            <person name="Goker M."/>
            <person name="Woyke T."/>
            <person name="Bristow J."/>
            <person name="Eisen J.A."/>
            <person name="Markowitz V."/>
            <person name="Hugenholtz P."/>
            <person name="Kyrpides N.C."/>
            <person name="Klenk H.P."/>
            <person name="Detter J.C."/>
        </authorList>
    </citation>
    <scope>NUCLEOTIDE SEQUENCE [LARGE SCALE GENOMIC DNA]</scope>
    <source>
        <strain evidence="4">ATCC 33096 / DSM 2489 / 6091</strain>
    </source>
</reference>
<organism evidence="3 4">
    <name type="scientific">Treponema succinifaciens (strain ATCC 33096 / DSM 2489 / 6091)</name>
    <dbReference type="NCBI Taxonomy" id="869209"/>
    <lineage>
        <taxon>Bacteria</taxon>
        <taxon>Pseudomonadati</taxon>
        <taxon>Spirochaetota</taxon>
        <taxon>Spirochaetia</taxon>
        <taxon>Spirochaetales</taxon>
        <taxon>Treponemataceae</taxon>
        <taxon>Treponema</taxon>
    </lineage>
</organism>
<dbReference type="AlphaFoldDB" id="F2NWY0"/>
<dbReference type="Gene3D" id="3.40.50.300">
    <property type="entry name" value="P-loop containing nucleotide triphosphate hydrolases"/>
    <property type="match status" value="1"/>
</dbReference>
<dbReference type="Proteomes" id="UP000006852">
    <property type="component" value="Chromosome"/>
</dbReference>
<proteinExistence type="predicted"/>
<feature type="domain" description="AAA" evidence="1">
    <location>
        <begin position="27"/>
        <end position="156"/>
    </location>
</feature>
<gene>
    <name evidence="3" type="ordered locus">Tresu_0216</name>
</gene>
<evidence type="ECO:0000313" key="4">
    <source>
        <dbReference type="Proteomes" id="UP000006852"/>
    </source>
</evidence>
<evidence type="ECO:0000259" key="1">
    <source>
        <dbReference type="Pfam" id="PF13173"/>
    </source>
</evidence>
<keyword evidence="4" id="KW-1185">Reference proteome</keyword>
<dbReference type="PANTHER" id="PTHR33295">
    <property type="entry name" value="ATPASE"/>
    <property type="match status" value="1"/>
</dbReference>
<accession>F2NWY0</accession>
<dbReference type="KEGG" id="tsu:Tresu_0216"/>
<dbReference type="eggNOG" id="COG1373">
    <property type="taxonomic scope" value="Bacteria"/>
</dbReference>
<evidence type="ECO:0000313" key="3">
    <source>
        <dbReference type="EMBL" id="AEB13179.1"/>
    </source>
</evidence>
<dbReference type="InterPro" id="IPR041682">
    <property type="entry name" value="AAA_14"/>
</dbReference>
<dbReference type="PANTHER" id="PTHR33295:SF20">
    <property type="entry name" value="ATPASE"/>
    <property type="match status" value="1"/>
</dbReference>